<proteinExistence type="predicted"/>
<evidence type="ECO:0000313" key="3">
    <source>
        <dbReference type="EMBL" id="STX44382.1"/>
    </source>
</evidence>
<evidence type="ECO:0000313" key="5">
    <source>
        <dbReference type="Proteomes" id="UP000254476"/>
    </source>
</evidence>
<organism evidence="3 5">
    <name type="scientific">Legionella gratiana</name>
    <dbReference type="NCBI Taxonomy" id="45066"/>
    <lineage>
        <taxon>Bacteria</taxon>
        <taxon>Pseudomonadati</taxon>
        <taxon>Pseudomonadota</taxon>
        <taxon>Gammaproteobacteria</taxon>
        <taxon>Legionellales</taxon>
        <taxon>Legionellaceae</taxon>
        <taxon>Legionella</taxon>
    </lineage>
</organism>
<evidence type="ECO:0000313" key="4">
    <source>
        <dbReference type="Proteomes" id="UP000054691"/>
    </source>
</evidence>
<dbReference type="Proteomes" id="UP000054691">
    <property type="component" value="Unassembled WGS sequence"/>
</dbReference>
<dbReference type="OrthoDB" id="5651835at2"/>
<reference evidence="2 4" key="1">
    <citation type="submission" date="2015-11" db="EMBL/GenBank/DDBJ databases">
        <title>Genomic analysis of 38 Legionella species identifies large and diverse effector repertoires.</title>
        <authorList>
            <person name="Burstein D."/>
            <person name="Amaro F."/>
            <person name="Zusman T."/>
            <person name="Lifshitz Z."/>
            <person name="Cohen O."/>
            <person name="Gilbert J.A."/>
            <person name="Pupko T."/>
            <person name="Shuman H.A."/>
            <person name="Segal G."/>
        </authorList>
    </citation>
    <scope>NUCLEOTIDE SEQUENCE [LARGE SCALE GENOMIC DNA]</scope>
    <source>
        <strain evidence="2 4">Lyon 8420412</strain>
    </source>
</reference>
<name>A0A378J9C9_9GAMM</name>
<keyword evidence="1" id="KW-0175">Coiled coil</keyword>
<dbReference type="AlphaFoldDB" id="A0A378J9C9"/>
<dbReference type="RefSeq" id="WP_058499216.1">
    <property type="nucleotide sequence ID" value="NZ_CAAAHW010000003.1"/>
</dbReference>
<dbReference type="GO" id="GO:0016787">
    <property type="term" value="F:hydrolase activity"/>
    <property type="evidence" value="ECO:0007669"/>
    <property type="project" value="UniProtKB-KW"/>
</dbReference>
<feature type="coiled-coil region" evidence="1">
    <location>
        <begin position="13"/>
        <end position="61"/>
    </location>
</feature>
<dbReference type="Proteomes" id="UP000254476">
    <property type="component" value="Unassembled WGS sequence"/>
</dbReference>
<evidence type="ECO:0000256" key="1">
    <source>
        <dbReference type="SAM" id="Coils"/>
    </source>
</evidence>
<accession>A0A378J9C9</accession>
<protein>
    <submittedName>
        <fullName evidence="3">Membrane-associated HD superfamily hydrolase</fullName>
    </submittedName>
</protein>
<gene>
    <name evidence="2" type="ORF">Lgra_2119</name>
    <name evidence="3" type="ORF">NCTC12388_01488</name>
</gene>
<evidence type="ECO:0000313" key="2">
    <source>
        <dbReference type="EMBL" id="KTD11153.1"/>
    </source>
</evidence>
<reference evidence="3 5" key="2">
    <citation type="submission" date="2018-06" db="EMBL/GenBank/DDBJ databases">
        <authorList>
            <consortium name="Pathogen Informatics"/>
            <person name="Doyle S."/>
        </authorList>
    </citation>
    <scope>NUCLEOTIDE SEQUENCE [LARGE SCALE GENOMIC DNA]</scope>
    <source>
        <strain evidence="3 5">NCTC12388</strain>
    </source>
</reference>
<sequence length="297" mass="34236">MTSSKDEEYAKKITDANEKFAKTAEEIRKQENERIMQDYQNAQMQKRRMEYAMAMEELRNKHKVNKGTDRETTLWDEAMHEADRAISAGELTNNHDFRSAMMALLAMYGKLNKAIAVSREQTFGEYYNKYVYEKNGDPIGNMWIKLKGAMRDAVKGDGEIDIPALQHNVSFKDGKLQIEPLTRKDGAPLVVYQRDEKGNIKYEMDENGKPKLDDKGQMIKVVSTEPHPANEGFKSLVDAWLLEHDYIFVPDEPGKYKTIDGKYLDEEEFKRIAPTFGEFLERTADLTFEDHSPALRG</sequence>
<dbReference type="EMBL" id="UGOB01000001">
    <property type="protein sequence ID" value="STX44382.1"/>
    <property type="molecule type" value="Genomic_DNA"/>
</dbReference>
<dbReference type="STRING" id="45066.Lgra_2119"/>
<keyword evidence="4" id="KW-1185">Reference proteome</keyword>
<keyword evidence="3" id="KW-0378">Hydrolase</keyword>
<dbReference type="EMBL" id="LNYE01000022">
    <property type="protein sequence ID" value="KTD11153.1"/>
    <property type="molecule type" value="Genomic_DNA"/>
</dbReference>